<gene>
    <name evidence="1" type="ORF">LCGC14_2430650</name>
</gene>
<accession>A0A0F9C9C6</accession>
<organism evidence="1">
    <name type="scientific">marine sediment metagenome</name>
    <dbReference type="NCBI Taxonomy" id="412755"/>
    <lineage>
        <taxon>unclassified sequences</taxon>
        <taxon>metagenomes</taxon>
        <taxon>ecological metagenomes</taxon>
    </lineage>
</organism>
<sequence length="66" mass="7402">MTVYRYVIAVTGQVEAPSEEHARLQLLMGVNVAIRLLQTEHNIAIEVRPIEAVQQPSNGPRPVMEH</sequence>
<dbReference type="EMBL" id="LAZR01037165">
    <property type="protein sequence ID" value="KKL22912.1"/>
    <property type="molecule type" value="Genomic_DNA"/>
</dbReference>
<protein>
    <submittedName>
        <fullName evidence="1">Uncharacterized protein</fullName>
    </submittedName>
</protein>
<proteinExistence type="predicted"/>
<evidence type="ECO:0000313" key="1">
    <source>
        <dbReference type="EMBL" id="KKL22912.1"/>
    </source>
</evidence>
<dbReference type="AlphaFoldDB" id="A0A0F9C9C6"/>
<comment type="caution">
    <text evidence="1">The sequence shown here is derived from an EMBL/GenBank/DDBJ whole genome shotgun (WGS) entry which is preliminary data.</text>
</comment>
<reference evidence="1" key="1">
    <citation type="journal article" date="2015" name="Nature">
        <title>Complex archaea that bridge the gap between prokaryotes and eukaryotes.</title>
        <authorList>
            <person name="Spang A."/>
            <person name="Saw J.H."/>
            <person name="Jorgensen S.L."/>
            <person name="Zaremba-Niedzwiedzka K."/>
            <person name="Martijn J."/>
            <person name="Lind A.E."/>
            <person name="van Eijk R."/>
            <person name="Schleper C."/>
            <person name="Guy L."/>
            <person name="Ettema T.J."/>
        </authorList>
    </citation>
    <scope>NUCLEOTIDE SEQUENCE</scope>
</reference>
<name>A0A0F9C9C6_9ZZZZ</name>